<protein>
    <submittedName>
        <fullName evidence="3">KAT8 regulatory NSL complex subunit 1</fullName>
    </submittedName>
</protein>
<accession>A0A210Q9G9</accession>
<organism evidence="3 4">
    <name type="scientific">Mizuhopecten yessoensis</name>
    <name type="common">Japanese scallop</name>
    <name type="synonym">Patinopecten yessoensis</name>
    <dbReference type="NCBI Taxonomy" id="6573"/>
    <lineage>
        <taxon>Eukaryota</taxon>
        <taxon>Metazoa</taxon>
        <taxon>Spiralia</taxon>
        <taxon>Lophotrochozoa</taxon>
        <taxon>Mollusca</taxon>
        <taxon>Bivalvia</taxon>
        <taxon>Autobranchia</taxon>
        <taxon>Pteriomorphia</taxon>
        <taxon>Pectinida</taxon>
        <taxon>Pectinoidea</taxon>
        <taxon>Pectinidae</taxon>
        <taxon>Mizuhopecten</taxon>
    </lineage>
</organism>
<dbReference type="InterPro" id="IPR026180">
    <property type="entry name" value="NSL1"/>
</dbReference>
<feature type="compositionally biased region" description="Acidic residues" evidence="1">
    <location>
        <begin position="889"/>
        <end position="907"/>
    </location>
</feature>
<keyword evidence="4" id="KW-1185">Reference proteome</keyword>
<gene>
    <name evidence="3" type="ORF">KP79_PYT03634</name>
</gene>
<name>A0A210Q9G9_MIZYE</name>
<comment type="caution">
    <text evidence="3">The sequence shown here is derived from an EMBL/GenBank/DDBJ whole genome shotgun (WGS) entry which is preliminary data.</text>
</comment>
<feature type="region of interest" description="Disordered" evidence="1">
    <location>
        <begin position="478"/>
        <end position="557"/>
    </location>
</feature>
<dbReference type="Proteomes" id="UP000242188">
    <property type="component" value="Unassembled WGS sequence"/>
</dbReference>
<feature type="region of interest" description="Disordered" evidence="1">
    <location>
        <begin position="776"/>
        <end position="809"/>
    </location>
</feature>
<feature type="region of interest" description="Disordered" evidence="1">
    <location>
        <begin position="325"/>
        <end position="347"/>
    </location>
</feature>
<dbReference type="OrthoDB" id="6022640at2759"/>
<feature type="compositionally biased region" description="Polar residues" evidence="1">
    <location>
        <begin position="777"/>
        <end position="798"/>
    </location>
</feature>
<proteinExistence type="predicted"/>
<feature type="compositionally biased region" description="Basic and acidic residues" evidence="1">
    <location>
        <begin position="1113"/>
        <end position="1125"/>
    </location>
</feature>
<feature type="compositionally biased region" description="Basic and acidic residues" evidence="1">
    <location>
        <begin position="863"/>
        <end position="888"/>
    </location>
</feature>
<dbReference type="GO" id="GO:0044545">
    <property type="term" value="C:NSL complex"/>
    <property type="evidence" value="ECO:0007669"/>
    <property type="project" value="TreeGrafter"/>
</dbReference>
<feature type="compositionally biased region" description="Low complexity" evidence="1">
    <location>
        <begin position="993"/>
        <end position="1006"/>
    </location>
</feature>
<reference evidence="3 4" key="1">
    <citation type="journal article" date="2017" name="Nat. Ecol. Evol.">
        <title>Scallop genome provides insights into evolution of bilaterian karyotype and development.</title>
        <authorList>
            <person name="Wang S."/>
            <person name="Zhang J."/>
            <person name="Jiao W."/>
            <person name="Li J."/>
            <person name="Xun X."/>
            <person name="Sun Y."/>
            <person name="Guo X."/>
            <person name="Huan P."/>
            <person name="Dong B."/>
            <person name="Zhang L."/>
            <person name="Hu X."/>
            <person name="Sun X."/>
            <person name="Wang J."/>
            <person name="Zhao C."/>
            <person name="Wang Y."/>
            <person name="Wang D."/>
            <person name="Huang X."/>
            <person name="Wang R."/>
            <person name="Lv J."/>
            <person name="Li Y."/>
            <person name="Zhang Z."/>
            <person name="Liu B."/>
            <person name="Lu W."/>
            <person name="Hui Y."/>
            <person name="Liang J."/>
            <person name="Zhou Z."/>
            <person name="Hou R."/>
            <person name="Li X."/>
            <person name="Liu Y."/>
            <person name="Li H."/>
            <person name="Ning X."/>
            <person name="Lin Y."/>
            <person name="Zhao L."/>
            <person name="Xing Q."/>
            <person name="Dou J."/>
            <person name="Li Y."/>
            <person name="Mao J."/>
            <person name="Guo H."/>
            <person name="Dou H."/>
            <person name="Li T."/>
            <person name="Mu C."/>
            <person name="Jiang W."/>
            <person name="Fu Q."/>
            <person name="Fu X."/>
            <person name="Miao Y."/>
            <person name="Liu J."/>
            <person name="Yu Q."/>
            <person name="Li R."/>
            <person name="Liao H."/>
            <person name="Li X."/>
            <person name="Kong Y."/>
            <person name="Jiang Z."/>
            <person name="Chourrout D."/>
            <person name="Li R."/>
            <person name="Bao Z."/>
        </authorList>
    </citation>
    <scope>NUCLEOTIDE SEQUENCE [LARGE SCALE GENOMIC DNA]</scope>
    <source>
        <strain evidence="3 4">PY_sf001</strain>
    </source>
</reference>
<feature type="compositionally biased region" description="Polar residues" evidence="1">
    <location>
        <begin position="76"/>
        <end position="87"/>
    </location>
</feature>
<feature type="region of interest" description="Disordered" evidence="1">
    <location>
        <begin position="1"/>
        <end position="54"/>
    </location>
</feature>
<evidence type="ECO:0000256" key="1">
    <source>
        <dbReference type="SAM" id="MobiDB-lite"/>
    </source>
</evidence>
<feature type="region of interest" description="Disordered" evidence="1">
    <location>
        <begin position="848"/>
        <end position="912"/>
    </location>
</feature>
<feature type="compositionally biased region" description="Polar residues" evidence="1">
    <location>
        <begin position="130"/>
        <end position="154"/>
    </location>
</feature>
<feature type="domain" description="PEHE" evidence="2">
    <location>
        <begin position="839"/>
        <end position="1014"/>
    </location>
</feature>
<feature type="compositionally biased region" description="Low complexity" evidence="1">
    <location>
        <begin position="483"/>
        <end position="493"/>
    </location>
</feature>
<feature type="region of interest" description="Disordered" evidence="1">
    <location>
        <begin position="74"/>
        <end position="94"/>
    </location>
</feature>
<dbReference type="GO" id="GO:0035035">
    <property type="term" value="F:histone acetyltransferase binding"/>
    <property type="evidence" value="ECO:0007669"/>
    <property type="project" value="TreeGrafter"/>
</dbReference>
<dbReference type="PANTHER" id="PTHR22443:SF18">
    <property type="entry name" value="NON-SPECIFIC LETHAL 1, ISOFORM M"/>
    <property type="match status" value="1"/>
</dbReference>
<dbReference type="EMBL" id="NEDP02004519">
    <property type="protein sequence ID" value="OWF45329.1"/>
    <property type="molecule type" value="Genomic_DNA"/>
</dbReference>
<dbReference type="SMART" id="SM01300">
    <property type="entry name" value="PEHE"/>
    <property type="match status" value="1"/>
</dbReference>
<sequence length="1136" mass="126123">MAPALTEAVTQARIKLSESPPPASPELTTPLLNGNGLAHHKAEKVSTASSERDRLGAPCAKEQNGNQIQADEKMNKTNSVNETKSTGKQGGLISQIKREDFQVPEKRNIPYKQSLNVNDLSFSEVKHTPHSNNKTVSKNQQGAPVNNLVSSSGSDMVASMGNGPDVGETSISKSKEQAETVCESGVKKLELSEQVGRKQHVLERRTQALIRRLRRIQGNHLESHNSNLQTVAKTIKSNNSNNNDLKTDLFQSEDVKSLSTAALVNLVRKLQSSNNNNKTSLQRLVSQTKSEKDIVSQGVLSIDEETCTESSRVAGHLTMNLKHAQSAIDSDATESSSGGESCDEDDIYYDRDPKTTLNPLHRRAEWKWATDRAAVASRWTWLQAQVSDLEYRIRQQSEIFKQIRHTKGSVILGEAPAPEDLSIRLKQGKAADSKLSPLDAKIANLQKKNEASPCNISTLLMNVNMQASKLTKSLGNCLSPAQGGSNSSNTGDSNKVRGQQNHSAKPLNGVIGQSHEHSASGTSSDTPSTPHTQQVGPAGDSVASTPEIPTSPFPPDLTCQAARCRPVRSYRKRKLLWTSGLHQRSRKAARLSTIRCECYPPKSSCPMCGGRYNNIQSVNPDNMPMQERVSILDPAFHPVLSFTQEIPLPIHFEALLKSGEWQNKPPPKSAKALATERRRQKLMSQQRVNKKTKYAKGAAAALLSSAKLRNKYERRTPTKSRSAGLSMTPKKSAKERRLARSDMKRRRVAQLAMALKQDNNLSLSYTDGYSGMDGKNLLSSPLNKEGGTLSSSAPSSTLKEMKEAQWRRRRESEYDINNIVIPYSMAASTRVEKLQYKEIVTPKWRDLTKDDGEVQEEEEEETNAIKEKMETEQERPESPGDVAVPKEQDGEEEEEEEEEVEDLSDESFADRHKICEVQEKKRFTSFIQYPSRRQRGSREDQPRTPAMADDIPMDISVNEPILPLMSPLSTSPSPTPQAQAQAFKDEAFRRRSSSASSRRLSMSASMDENSRDSQLYEMVEIFSVDPWPDRTFPLTEDDYEQMKTVQPPAVHVRRARISSARISLMSEYSSTSHHPQQEDSMSGSSHPCSPLPSTSSGSVVGEDPNDPEWMLNGDKDKDKDKEKVPLKQSVILKLKR</sequence>
<dbReference type="PANTHER" id="PTHR22443">
    <property type="entry name" value="NON-SPECIFIC LETHAL 1, ISOFORM M"/>
    <property type="match status" value="1"/>
</dbReference>
<dbReference type="AlphaFoldDB" id="A0A210Q9G9"/>
<feature type="region of interest" description="Disordered" evidence="1">
    <location>
        <begin position="1064"/>
        <end position="1136"/>
    </location>
</feature>
<feature type="region of interest" description="Disordered" evidence="1">
    <location>
        <begin position="925"/>
        <end position="1013"/>
    </location>
</feature>
<feature type="region of interest" description="Disordered" evidence="1">
    <location>
        <begin position="126"/>
        <end position="176"/>
    </location>
</feature>
<evidence type="ECO:0000259" key="2">
    <source>
        <dbReference type="SMART" id="SM01300"/>
    </source>
</evidence>
<evidence type="ECO:0000313" key="4">
    <source>
        <dbReference type="Proteomes" id="UP000242188"/>
    </source>
</evidence>
<evidence type="ECO:0000313" key="3">
    <source>
        <dbReference type="EMBL" id="OWF45329.1"/>
    </source>
</evidence>
<feature type="region of interest" description="Disordered" evidence="1">
    <location>
        <begin position="1031"/>
        <end position="1051"/>
    </location>
</feature>
<dbReference type="STRING" id="6573.A0A210Q9G9"/>
<feature type="compositionally biased region" description="Polar residues" evidence="1">
    <location>
        <begin position="519"/>
        <end position="535"/>
    </location>
</feature>
<feature type="compositionally biased region" description="Low complexity" evidence="1">
    <location>
        <begin position="962"/>
        <end position="982"/>
    </location>
</feature>
<feature type="compositionally biased region" description="Polar residues" evidence="1">
    <location>
        <begin position="1066"/>
        <end position="1098"/>
    </location>
</feature>
<feature type="compositionally biased region" description="Basic and acidic residues" evidence="1">
    <location>
        <begin position="799"/>
        <end position="809"/>
    </location>
</feature>
<feature type="region of interest" description="Disordered" evidence="1">
    <location>
        <begin position="706"/>
        <end position="745"/>
    </location>
</feature>
<dbReference type="InterPro" id="IPR029332">
    <property type="entry name" value="PEHE_dom"/>
</dbReference>
<feature type="compositionally biased region" description="Acidic residues" evidence="1">
    <location>
        <begin position="853"/>
        <end position="862"/>
    </location>
</feature>